<evidence type="ECO:0000313" key="2">
    <source>
        <dbReference type="Proteomes" id="UP000063308"/>
    </source>
</evidence>
<name>A0A0E4FW73_9BRAD</name>
<evidence type="ECO:0000313" key="1">
    <source>
        <dbReference type="EMBL" id="BAR60356.1"/>
    </source>
</evidence>
<protein>
    <submittedName>
        <fullName evidence="1">Uncharacterized protein</fullName>
    </submittedName>
</protein>
<dbReference type="AlphaFoldDB" id="A0A0E4FW73"/>
<dbReference type="EMBL" id="AP014685">
    <property type="protein sequence ID" value="BAR60356.1"/>
    <property type="molecule type" value="Genomic_DNA"/>
</dbReference>
<organism evidence="1 2">
    <name type="scientific">Bradyrhizobium diazoefficiens</name>
    <dbReference type="NCBI Taxonomy" id="1355477"/>
    <lineage>
        <taxon>Bacteria</taxon>
        <taxon>Pseudomonadati</taxon>
        <taxon>Pseudomonadota</taxon>
        <taxon>Alphaproteobacteria</taxon>
        <taxon>Hyphomicrobiales</taxon>
        <taxon>Nitrobacteraceae</taxon>
        <taxon>Bradyrhizobium</taxon>
    </lineage>
</organism>
<dbReference type="Proteomes" id="UP000063308">
    <property type="component" value="Chromosome"/>
</dbReference>
<gene>
    <name evidence="1" type="ORF">NK6_7205</name>
</gene>
<reference evidence="1 2" key="1">
    <citation type="submission" date="2014-11" db="EMBL/GenBank/DDBJ databases">
        <title>Symbiosis island explosion on the genome of extra-slow-growing strains of soybean bradyrhizobia with massive insertion sequences.</title>
        <authorList>
            <person name="Iida T."/>
            <person name="Minamisawa K."/>
        </authorList>
    </citation>
    <scope>NUCLEOTIDE SEQUENCE [LARGE SCALE GENOMIC DNA]</scope>
    <source>
        <strain evidence="1 2">NK6</strain>
    </source>
</reference>
<sequence length="35" mass="4158">MTSHTLCTVEKGAQNAPLSFWPRFFGRGRRHRKRQ</sequence>
<accession>A0A0E4FW73</accession>
<proteinExistence type="predicted"/>